<dbReference type="RefSeq" id="WP_386842320.1">
    <property type="nucleotide sequence ID" value="NZ_JBHUMK010000007.1"/>
</dbReference>
<evidence type="ECO:0000313" key="4">
    <source>
        <dbReference type="Proteomes" id="UP001597475"/>
    </source>
</evidence>
<comment type="caution">
    <text evidence="3">The sequence shown here is derived from an EMBL/GenBank/DDBJ whole genome shotgun (WGS) entry which is preliminary data.</text>
</comment>
<keyword evidence="4" id="KW-1185">Reference proteome</keyword>
<evidence type="ECO:0000313" key="3">
    <source>
        <dbReference type="EMBL" id="MFD2608088.1"/>
    </source>
</evidence>
<reference evidence="4" key="1">
    <citation type="journal article" date="2019" name="Int. J. Syst. Evol. Microbiol.">
        <title>The Global Catalogue of Microorganisms (GCM) 10K type strain sequencing project: providing services to taxonomists for standard genome sequencing and annotation.</title>
        <authorList>
            <consortium name="The Broad Institute Genomics Platform"/>
            <consortium name="The Broad Institute Genome Sequencing Center for Infectious Disease"/>
            <person name="Wu L."/>
            <person name="Ma J."/>
        </authorList>
    </citation>
    <scope>NUCLEOTIDE SEQUENCE [LARGE SCALE GENOMIC DNA]</scope>
    <source>
        <strain evidence="4">KCTC 33842</strain>
    </source>
</reference>
<dbReference type="PANTHER" id="PTHR32097">
    <property type="entry name" value="CAMP-BINDING PROTEIN 1-RELATED"/>
    <property type="match status" value="1"/>
</dbReference>
<evidence type="ECO:0000256" key="1">
    <source>
        <dbReference type="SAM" id="MobiDB-lite"/>
    </source>
</evidence>
<dbReference type="CDD" id="cd06974">
    <property type="entry name" value="TerD_like"/>
    <property type="match status" value="2"/>
</dbReference>
<sequence>MQTFQTGQKTQLGQLTPATQLTLSARVTGPAAEYDLILFGLDAEGKLADDRYMVFYNQPRSPEGALSMQSGARGEKVFTLDLGRLPASVRRLSLASTVDEGAFSEIDHAEVTLSADGRPVATYRVTGRDFQAQKAVMLLDVYFKDVWRVGAVGQGFNGGLAALVRHFGGEVADTPASRPPTPSAAPSPAPAPTPTPVPTPAPAAPPVSLQKITLDKQGSSTKLSLKKGGGSDPIRVNLNWERGGGLFRAGADLDLGCMYVMNDGSRGVIQALGNRFGSERLAPHIGLDHDDRTGAARDGENLTIYRPDLIHTVLIFAFIYEGTSDFTRVKGRLSLKDPRGNEITVQLSNPDMRRTFCAIASVENVGGEVKITKEERYFGDHQECDEHYGFGFRWSAGNK</sequence>
<gene>
    <name evidence="3" type="ORF">ACFSR9_01355</name>
</gene>
<organism evidence="3 4">
    <name type="scientific">Deinococcus taklimakanensis</name>
    <dbReference type="NCBI Taxonomy" id="536443"/>
    <lineage>
        <taxon>Bacteria</taxon>
        <taxon>Thermotogati</taxon>
        <taxon>Deinococcota</taxon>
        <taxon>Deinococci</taxon>
        <taxon>Deinococcales</taxon>
        <taxon>Deinococcaceae</taxon>
        <taxon>Deinococcus</taxon>
    </lineage>
</organism>
<dbReference type="EMBL" id="JBHUMK010000007">
    <property type="protein sequence ID" value="MFD2608088.1"/>
    <property type="molecule type" value="Genomic_DNA"/>
</dbReference>
<dbReference type="PANTHER" id="PTHR32097:SF3">
    <property type="entry name" value="TELLURITE RESISTANCE PROTEIN"/>
    <property type="match status" value="1"/>
</dbReference>
<feature type="region of interest" description="Disordered" evidence="1">
    <location>
        <begin position="172"/>
        <end position="206"/>
    </location>
</feature>
<dbReference type="InterPro" id="IPR017115">
    <property type="entry name" value="Tellurite_resistance_TerA"/>
</dbReference>
<dbReference type="Gene3D" id="2.60.60.30">
    <property type="entry name" value="sav2460 like domains"/>
    <property type="match status" value="1"/>
</dbReference>
<dbReference type="PIRSF" id="PIRSF037118">
    <property type="entry name" value="Tellurite_resistance_TerA"/>
    <property type="match status" value="1"/>
</dbReference>
<evidence type="ECO:0000259" key="2">
    <source>
        <dbReference type="Pfam" id="PF02342"/>
    </source>
</evidence>
<protein>
    <submittedName>
        <fullName evidence="3">TerD family protein</fullName>
    </submittedName>
</protein>
<proteinExistence type="predicted"/>
<dbReference type="Pfam" id="PF02342">
    <property type="entry name" value="TerD"/>
    <property type="match status" value="1"/>
</dbReference>
<dbReference type="InterPro" id="IPR003325">
    <property type="entry name" value="TerD"/>
</dbReference>
<dbReference type="InterPro" id="IPR051324">
    <property type="entry name" value="Stress/Tellurium_Resist"/>
</dbReference>
<dbReference type="Proteomes" id="UP001597475">
    <property type="component" value="Unassembled WGS sequence"/>
</dbReference>
<feature type="domain" description="TerD" evidence="2">
    <location>
        <begin position="4"/>
        <end position="167"/>
    </location>
</feature>
<name>A0ABW5NZT5_9DEIO</name>
<accession>A0ABW5NZT5</accession>
<feature type="compositionally biased region" description="Pro residues" evidence="1">
    <location>
        <begin position="177"/>
        <end position="205"/>
    </location>
</feature>